<dbReference type="KEGG" id="naci:NUH88_17735"/>
<dbReference type="PROSITE" id="PS50983">
    <property type="entry name" value="FE_B12_PBP"/>
    <property type="match status" value="1"/>
</dbReference>
<sequence>MKTRFLCMAIFAIAIQFLGGPAGASDQRIIVIGSSLAEIVVALGEADSVVLRGGGTDHIPEISDAARLPGYSQPSAEGMLALAPTLAIMSARRTKPIVKQQLEAAGVTVRLFEQLVALDDIPARVRDIAALIRRDADAERVIGTFKSELRDAETLVAGTTTKPRGLFLLSGGGRPTVVAGGDTHIAALIRFAGGTNITDDFNSFKPMSQESMISADPEFILVNKEGLAAVGGIKPALDAPGVRFTTAARRGDVFSLPSGYLTDLGLSTPRAIGILAVKIHPELR</sequence>
<dbReference type="PANTHER" id="PTHR30535">
    <property type="entry name" value="VITAMIN B12-BINDING PROTEIN"/>
    <property type="match status" value="1"/>
</dbReference>
<name>A0A9J7APT1_9PROT</name>
<evidence type="ECO:0000313" key="3">
    <source>
        <dbReference type="EMBL" id="UUX49231.1"/>
    </source>
</evidence>
<keyword evidence="4" id="KW-1185">Reference proteome</keyword>
<dbReference type="RefSeq" id="WP_257767775.1">
    <property type="nucleotide sequence ID" value="NZ_CP102480.1"/>
</dbReference>
<dbReference type="AlphaFoldDB" id="A0A9J7APT1"/>
<protein>
    <submittedName>
        <fullName evidence="3">ABC transporter substrate-binding protein</fullName>
    </submittedName>
</protein>
<dbReference type="SUPFAM" id="SSF53807">
    <property type="entry name" value="Helical backbone' metal receptor"/>
    <property type="match status" value="1"/>
</dbReference>
<dbReference type="Gene3D" id="3.40.50.1980">
    <property type="entry name" value="Nitrogenase molybdenum iron protein domain"/>
    <property type="match status" value="2"/>
</dbReference>
<dbReference type="InterPro" id="IPR002491">
    <property type="entry name" value="ABC_transptr_periplasmic_BD"/>
</dbReference>
<evidence type="ECO:0000259" key="2">
    <source>
        <dbReference type="PROSITE" id="PS50983"/>
    </source>
</evidence>
<dbReference type="InterPro" id="IPR050902">
    <property type="entry name" value="ABC_Transporter_SBP"/>
</dbReference>
<accession>A0A9J7APT1</accession>
<gene>
    <name evidence="3" type="ORF">NUH88_17735</name>
</gene>
<dbReference type="EMBL" id="CP102480">
    <property type="protein sequence ID" value="UUX49231.1"/>
    <property type="molecule type" value="Genomic_DNA"/>
</dbReference>
<dbReference type="PANTHER" id="PTHR30535:SF4">
    <property type="entry name" value="HEMIN-BINDING PERIPLASMIC PROTEIN HMUT"/>
    <property type="match status" value="1"/>
</dbReference>
<proteinExistence type="predicted"/>
<feature type="chain" id="PRO_5039909823" evidence="1">
    <location>
        <begin position="25"/>
        <end position="284"/>
    </location>
</feature>
<organism evidence="3 4">
    <name type="scientific">Nisaea acidiphila</name>
    <dbReference type="NCBI Taxonomy" id="1862145"/>
    <lineage>
        <taxon>Bacteria</taxon>
        <taxon>Pseudomonadati</taxon>
        <taxon>Pseudomonadota</taxon>
        <taxon>Alphaproteobacteria</taxon>
        <taxon>Rhodospirillales</taxon>
        <taxon>Thalassobaculaceae</taxon>
        <taxon>Nisaea</taxon>
    </lineage>
</organism>
<dbReference type="Proteomes" id="UP001060336">
    <property type="component" value="Chromosome"/>
</dbReference>
<reference evidence="3" key="1">
    <citation type="submission" date="2022-08" db="EMBL/GenBank/DDBJ databases">
        <title>Nisaea acidiphila sp. nov., isolated from a marine algal debris and emended description of the genus Nisaea Urios et al. 2008.</title>
        <authorList>
            <person name="Kwon K."/>
        </authorList>
    </citation>
    <scope>NUCLEOTIDE SEQUENCE</scope>
    <source>
        <strain evidence="3">MEBiC11861</strain>
    </source>
</reference>
<dbReference type="Pfam" id="PF01497">
    <property type="entry name" value="Peripla_BP_2"/>
    <property type="match status" value="1"/>
</dbReference>
<evidence type="ECO:0000313" key="4">
    <source>
        <dbReference type="Proteomes" id="UP001060336"/>
    </source>
</evidence>
<feature type="domain" description="Fe/B12 periplasmic-binding" evidence="2">
    <location>
        <begin position="28"/>
        <end position="283"/>
    </location>
</feature>
<feature type="signal peptide" evidence="1">
    <location>
        <begin position="1"/>
        <end position="24"/>
    </location>
</feature>
<keyword evidence="1" id="KW-0732">Signal</keyword>
<evidence type="ECO:0000256" key="1">
    <source>
        <dbReference type="SAM" id="SignalP"/>
    </source>
</evidence>